<sequence>MELPKFKYSPNAYTLPIFEEEEGVCSACNENRNLRYNCSFYSIEEPEYICPWCIENGKAAEIFEGEFNDYEGIENSKNINKELLLAVSERTPSYPSWQQEVWLTHCNQPCAFIGFADYKTLEPFMAELQDDINNLGIDHEFILRNLSTDGRVVGYLFQCLNCKQHRLHVDSD</sequence>
<dbReference type="RefSeq" id="WP_103905895.1">
    <property type="nucleotide sequence ID" value="NZ_CP049246.1"/>
</dbReference>
<gene>
    <name evidence="2" type="ORF">SAMN05421877_104252</name>
</gene>
<evidence type="ECO:0000313" key="2">
    <source>
        <dbReference type="EMBL" id="SEG06207.1"/>
    </source>
</evidence>
<dbReference type="OrthoDB" id="7065534at2"/>
<dbReference type="InterPro" id="IPR005363">
    <property type="entry name" value="UPF0167"/>
</dbReference>
<dbReference type="Proteomes" id="UP000236731">
    <property type="component" value="Unassembled WGS sequence"/>
</dbReference>
<evidence type="ECO:0008006" key="4">
    <source>
        <dbReference type="Google" id="ProtNLM"/>
    </source>
</evidence>
<protein>
    <recommendedName>
        <fullName evidence="4">CbrC family protein</fullName>
    </recommendedName>
</protein>
<organism evidence="2 3">
    <name type="scientific">Sphingobacterium lactis</name>
    <dbReference type="NCBI Taxonomy" id="797291"/>
    <lineage>
        <taxon>Bacteria</taxon>
        <taxon>Pseudomonadati</taxon>
        <taxon>Bacteroidota</taxon>
        <taxon>Sphingobacteriia</taxon>
        <taxon>Sphingobacteriales</taxon>
        <taxon>Sphingobacteriaceae</taxon>
        <taxon>Sphingobacterium</taxon>
    </lineage>
</organism>
<evidence type="ECO:0000313" key="3">
    <source>
        <dbReference type="Proteomes" id="UP000236731"/>
    </source>
</evidence>
<proteinExistence type="inferred from homology"/>
<reference evidence="3" key="1">
    <citation type="submission" date="2016-10" db="EMBL/GenBank/DDBJ databases">
        <authorList>
            <person name="Varghese N."/>
            <person name="Submissions S."/>
        </authorList>
    </citation>
    <scope>NUCLEOTIDE SEQUENCE [LARGE SCALE GENOMIC DNA]</scope>
    <source>
        <strain evidence="3">DSM 22361</strain>
    </source>
</reference>
<evidence type="ECO:0000256" key="1">
    <source>
        <dbReference type="ARBA" id="ARBA00008525"/>
    </source>
</evidence>
<comment type="similarity">
    <text evidence="1">Belongs to the UPF0167 family.</text>
</comment>
<keyword evidence="3" id="KW-1185">Reference proteome</keyword>
<dbReference type="EMBL" id="FNUT01000004">
    <property type="protein sequence ID" value="SEG06207.1"/>
    <property type="molecule type" value="Genomic_DNA"/>
</dbReference>
<dbReference type="Pfam" id="PF03691">
    <property type="entry name" value="UPF0167"/>
    <property type="match status" value="1"/>
</dbReference>
<dbReference type="AlphaFoldDB" id="A0A1H5X4C5"/>
<name>A0A1H5X4C5_9SPHI</name>
<accession>A0A1H5X4C5</accession>